<gene>
    <name evidence="1" type="ORF">SAMN05216576_10615</name>
</gene>
<dbReference type="EMBL" id="FMZQ01000006">
    <property type="protein sequence ID" value="SDC73064.1"/>
    <property type="molecule type" value="Genomic_DNA"/>
</dbReference>
<reference evidence="2" key="1">
    <citation type="submission" date="2016-10" db="EMBL/GenBank/DDBJ databases">
        <authorList>
            <person name="Varghese N."/>
            <person name="Submissions S."/>
        </authorList>
    </citation>
    <scope>NUCLEOTIDE SEQUENCE [LARGE SCALE GENOMIC DNA]</scope>
    <source>
        <strain evidence="2">DSM 26382</strain>
    </source>
</reference>
<sequence length="79" mass="9064">MTTTLDLLQQRHKANSLPLDEVRAEYFSHIKTEKRLRHLIRNGEVQLATFKNSDSRLAPLYVRLADLAAYLDARAEQAA</sequence>
<organism evidence="1 2">
    <name type="scientific">Ectopseudomonas chengduensis</name>
    <dbReference type="NCBI Taxonomy" id="489632"/>
    <lineage>
        <taxon>Bacteria</taxon>
        <taxon>Pseudomonadati</taxon>
        <taxon>Pseudomonadota</taxon>
        <taxon>Gammaproteobacteria</taxon>
        <taxon>Pseudomonadales</taxon>
        <taxon>Pseudomonadaceae</taxon>
        <taxon>Ectopseudomonas</taxon>
    </lineage>
</organism>
<dbReference type="Pfam" id="PF11112">
    <property type="entry name" value="PyocinActivator"/>
    <property type="match status" value="1"/>
</dbReference>
<dbReference type="InterPro" id="IPR020518">
    <property type="entry name" value="Tscrpt_reg_PrtN"/>
</dbReference>
<keyword evidence="2" id="KW-1185">Reference proteome</keyword>
<accession>A0A1G6P0E2</accession>
<dbReference type="GO" id="GO:0006355">
    <property type="term" value="P:regulation of DNA-templated transcription"/>
    <property type="evidence" value="ECO:0007669"/>
    <property type="project" value="InterPro"/>
</dbReference>
<dbReference type="RefSeq" id="WP_090336602.1">
    <property type="nucleotide sequence ID" value="NZ_FMZQ01000006.1"/>
</dbReference>
<evidence type="ECO:0000313" key="2">
    <source>
        <dbReference type="Proteomes" id="UP000199467"/>
    </source>
</evidence>
<proteinExistence type="predicted"/>
<dbReference type="AlphaFoldDB" id="A0A1G6P0E2"/>
<name>A0A1G6P0E2_9GAMM</name>
<dbReference type="Proteomes" id="UP000199467">
    <property type="component" value="Unassembled WGS sequence"/>
</dbReference>
<protein>
    <submittedName>
        <fullName evidence="1">Pyocin activator protein PrtN</fullName>
    </submittedName>
</protein>
<evidence type="ECO:0000313" key="1">
    <source>
        <dbReference type="EMBL" id="SDC73064.1"/>
    </source>
</evidence>